<evidence type="ECO:0000256" key="3">
    <source>
        <dbReference type="ARBA" id="ARBA00022737"/>
    </source>
</evidence>
<dbReference type="GO" id="GO:0031419">
    <property type="term" value="F:cobalamin binding"/>
    <property type="evidence" value="ECO:0007669"/>
    <property type="project" value="InterPro"/>
</dbReference>
<comment type="similarity">
    <text evidence="1">Belongs to the methylamine corrinoid protein family.</text>
</comment>
<reference evidence="8 9" key="1">
    <citation type="journal article" date="2013" name="Genome Announc.">
        <title>Complete Genome of a Methanosarcina mazei Strain Isolated from Sediment Samples from an Amazonian Flooded Area.</title>
        <authorList>
            <person name="Assis das Gracas D."/>
            <person name="Thiago Juca Ramos R."/>
            <person name="Vieira Araujo A.C."/>
            <person name="Zahlouth R."/>
            <person name="Ribeiro Carneiro A."/>
            <person name="Souza Lopes T."/>
            <person name="Azevedo Barauna R."/>
            <person name="Azevedo V."/>
            <person name="Cruz Schneider M.P."/>
            <person name="Pellizari V.H."/>
            <person name="Silva A."/>
        </authorList>
    </citation>
    <scope>NUCLEOTIDE SEQUENCE [LARGE SCALE GENOMIC DNA]</scope>
    <source>
        <strain evidence="8 9">Tuc01</strain>
    </source>
</reference>
<dbReference type="InterPro" id="IPR050554">
    <property type="entry name" value="Met_Synthase/Corrinoid"/>
</dbReference>
<dbReference type="AlphaFoldDB" id="M1QJG2"/>
<keyword evidence="8" id="KW-0808">Transferase</keyword>
<accession>M1QJG2</accession>
<sequence>MANKEEIIAKAKDAITDFDDELAAEVAAEALAAGIDPVELIEKGFTAGMQEVGEQFEQGTLFLPHVLAAAEAMNAGIEVIKPEMEKRKSQTKSLGTIVIGTIEGDIHSIGKDIVASMLNIAGFKVVDLGRDVPIKTFVEKAKEIKPQIIASSALMTTTMVNQIQIEEQLKEAGIRGQVKTMVGGAPVTQDWADKIGADIYGENATDAVNKVKAAITGDFV</sequence>
<dbReference type="GO" id="GO:0008705">
    <property type="term" value="F:methionine synthase activity"/>
    <property type="evidence" value="ECO:0007669"/>
    <property type="project" value="TreeGrafter"/>
</dbReference>
<dbReference type="PANTHER" id="PTHR45833">
    <property type="entry name" value="METHIONINE SYNTHASE"/>
    <property type="match status" value="1"/>
</dbReference>
<protein>
    <submittedName>
        <fullName evidence="8">Trimethylamine methyltransferase corrinoid protein</fullName>
    </submittedName>
</protein>
<dbReference type="PANTHER" id="PTHR45833:SF1">
    <property type="entry name" value="METHIONINE SYNTHASE"/>
    <property type="match status" value="1"/>
</dbReference>
<organism evidence="8 9">
    <name type="scientific">Methanosarcina mazei Tuc01</name>
    <dbReference type="NCBI Taxonomy" id="1236903"/>
    <lineage>
        <taxon>Archaea</taxon>
        <taxon>Methanobacteriati</taxon>
        <taxon>Methanobacteriota</taxon>
        <taxon>Stenosarchaea group</taxon>
        <taxon>Methanomicrobia</taxon>
        <taxon>Methanosarcinales</taxon>
        <taxon>Methanosarcinaceae</taxon>
        <taxon>Methanosarcina</taxon>
    </lineage>
</organism>
<dbReference type="InterPro" id="IPR012741">
    <property type="entry name" value="Corrinoid_p"/>
</dbReference>
<feature type="domain" description="B12-binding" evidence="6">
    <location>
        <begin position="94"/>
        <end position="220"/>
    </location>
</feature>
<dbReference type="Gene3D" id="1.10.1240.10">
    <property type="entry name" value="Methionine synthase domain"/>
    <property type="match status" value="1"/>
</dbReference>
<evidence type="ECO:0000259" key="7">
    <source>
        <dbReference type="PROSITE" id="PS51337"/>
    </source>
</evidence>
<dbReference type="SUPFAM" id="SSF52242">
    <property type="entry name" value="Cobalamin (vitamin B12)-binding domain"/>
    <property type="match status" value="1"/>
</dbReference>
<evidence type="ECO:0000256" key="4">
    <source>
        <dbReference type="ARBA" id="ARBA00022994"/>
    </source>
</evidence>
<proteinExistence type="inferred from homology"/>
<feature type="domain" description="B12-binding N-terminal" evidence="7">
    <location>
        <begin position="1"/>
        <end position="92"/>
    </location>
</feature>
<dbReference type="KEGG" id="mmaz:MmTuc01_1766"/>
<keyword evidence="2" id="KW-0479">Metal-binding</keyword>
<keyword evidence="5" id="KW-0170">Cobalt</keyword>
<name>M1QJG2_METMZ</name>
<dbReference type="Pfam" id="PF02310">
    <property type="entry name" value="B12-binding"/>
    <property type="match status" value="1"/>
</dbReference>
<dbReference type="NCBIfam" id="TIGR02370">
    <property type="entry name" value="pyl_corrinoid"/>
    <property type="match status" value="1"/>
</dbReference>
<dbReference type="EMBL" id="CP004144">
    <property type="protein sequence ID" value="AGF97114.1"/>
    <property type="molecule type" value="Genomic_DNA"/>
</dbReference>
<keyword evidence="4" id="KW-0484">Methanogenesis</keyword>
<dbReference type="HOGENOM" id="CLU_082102_1_0_2"/>
<dbReference type="GO" id="GO:0050667">
    <property type="term" value="P:homocysteine metabolic process"/>
    <property type="evidence" value="ECO:0007669"/>
    <property type="project" value="TreeGrafter"/>
</dbReference>
<dbReference type="InterPro" id="IPR036594">
    <property type="entry name" value="Meth_synthase_dom"/>
</dbReference>
<dbReference type="InterPro" id="IPR006158">
    <property type="entry name" value="Cobalamin-bd"/>
</dbReference>
<dbReference type="FunFam" id="1.10.1240.10:FF:000004">
    <property type="entry name" value="Monomethylamine methyltransferase corrinoid protein"/>
    <property type="match status" value="1"/>
</dbReference>
<keyword evidence="8" id="KW-0489">Methyltransferase</keyword>
<evidence type="ECO:0000256" key="2">
    <source>
        <dbReference type="ARBA" id="ARBA00022723"/>
    </source>
</evidence>
<evidence type="ECO:0000259" key="6">
    <source>
        <dbReference type="PROSITE" id="PS51332"/>
    </source>
</evidence>
<evidence type="ECO:0000313" key="8">
    <source>
        <dbReference type="EMBL" id="AGF97114.1"/>
    </source>
</evidence>
<dbReference type="FunFam" id="3.40.50.280:FF:000003">
    <property type="entry name" value="Dimethylamine methyltransferase corrinoid protein"/>
    <property type="match status" value="1"/>
</dbReference>
<dbReference type="GO" id="GO:0050897">
    <property type="term" value="F:cobalt ion binding"/>
    <property type="evidence" value="ECO:0007669"/>
    <property type="project" value="InterPro"/>
</dbReference>
<evidence type="ECO:0000313" key="9">
    <source>
        <dbReference type="Proteomes" id="UP000011718"/>
    </source>
</evidence>
<dbReference type="InterPro" id="IPR003759">
    <property type="entry name" value="Cbl-bd_cap"/>
</dbReference>
<dbReference type="CDD" id="cd02070">
    <property type="entry name" value="corrinoid_protein_B12-BD"/>
    <property type="match status" value="1"/>
</dbReference>
<dbReference type="Pfam" id="PF02607">
    <property type="entry name" value="B12-binding_2"/>
    <property type="match status" value="1"/>
</dbReference>
<dbReference type="GO" id="GO:0015948">
    <property type="term" value="P:methanogenesis"/>
    <property type="evidence" value="ECO:0007669"/>
    <property type="project" value="UniProtKB-KW"/>
</dbReference>
<dbReference type="SMART" id="SM01018">
    <property type="entry name" value="B12-binding_2"/>
    <property type="match status" value="1"/>
</dbReference>
<dbReference type="InterPro" id="IPR036724">
    <property type="entry name" value="Cobalamin-bd_sf"/>
</dbReference>
<dbReference type="BioCyc" id="MMAZ1236903:G139K-1684-MONOMER"/>
<evidence type="ECO:0000256" key="5">
    <source>
        <dbReference type="ARBA" id="ARBA00023285"/>
    </source>
</evidence>
<dbReference type="Proteomes" id="UP000011718">
    <property type="component" value="Chromosome"/>
</dbReference>
<evidence type="ECO:0000256" key="1">
    <source>
        <dbReference type="ARBA" id="ARBA00010854"/>
    </source>
</evidence>
<dbReference type="SUPFAM" id="SSF47644">
    <property type="entry name" value="Methionine synthase domain"/>
    <property type="match status" value="1"/>
</dbReference>
<dbReference type="PROSITE" id="PS51337">
    <property type="entry name" value="B12_BINDING_NTER"/>
    <property type="match status" value="1"/>
</dbReference>
<gene>
    <name evidence="8" type="ORF">MmTuc01_1766</name>
</gene>
<dbReference type="Gene3D" id="3.40.50.280">
    <property type="entry name" value="Cobalamin-binding domain"/>
    <property type="match status" value="1"/>
</dbReference>
<keyword evidence="3" id="KW-0677">Repeat</keyword>
<dbReference type="PROSITE" id="PS51332">
    <property type="entry name" value="B12_BINDING"/>
    <property type="match status" value="1"/>
</dbReference>
<dbReference type="GO" id="GO:0046653">
    <property type="term" value="P:tetrahydrofolate metabolic process"/>
    <property type="evidence" value="ECO:0007669"/>
    <property type="project" value="TreeGrafter"/>
</dbReference>
<dbReference type="GO" id="GO:0005829">
    <property type="term" value="C:cytosol"/>
    <property type="evidence" value="ECO:0007669"/>
    <property type="project" value="TreeGrafter"/>
</dbReference>
<dbReference type="GO" id="GO:0032259">
    <property type="term" value="P:methylation"/>
    <property type="evidence" value="ECO:0007669"/>
    <property type="project" value="UniProtKB-KW"/>
</dbReference>